<evidence type="ECO:0000313" key="1">
    <source>
        <dbReference type="EMBL" id="VWB08093.1"/>
    </source>
</evidence>
<gene>
    <name evidence="1" type="ORF">BLA6863_00200</name>
</gene>
<name>A0A6P2GUG4_BURL3</name>
<reference evidence="1 2" key="1">
    <citation type="submission" date="2019-09" db="EMBL/GenBank/DDBJ databases">
        <authorList>
            <person name="Depoorter E."/>
        </authorList>
    </citation>
    <scope>NUCLEOTIDE SEQUENCE [LARGE SCALE GENOMIC DNA]</scope>
    <source>
        <strain evidence="1">LMG 6863</strain>
    </source>
</reference>
<dbReference type="AlphaFoldDB" id="A0A6P2GUG4"/>
<evidence type="ECO:0000313" key="2">
    <source>
        <dbReference type="Proteomes" id="UP000494170"/>
    </source>
</evidence>
<organism evidence="1 2">
    <name type="scientific">Burkholderia lata (strain ATCC 17760 / DSM 23089 / LMG 22485 / NCIMB 9086 / R18194 / 383)</name>
    <dbReference type="NCBI Taxonomy" id="482957"/>
    <lineage>
        <taxon>Bacteria</taxon>
        <taxon>Pseudomonadati</taxon>
        <taxon>Pseudomonadota</taxon>
        <taxon>Betaproteobacteria</taxon>
        <taxon>Burkholderiales</taxon>
        <taxon>Burkholderiaceae</taxon>
        <taxon>Burkholderia</taxon>
        <taxon>Burkholderia cepacia complex</taxon>
    </lineage>
</organism>
<accession>A0A6P2GUG4</accession>
<proteinExistence type="predicted"/>
<sequence length="86" mass="9542">MVKMVERKCARCGTGFQARQADVDRGWAKFCSKSCKAKKQTVAQAAEFPKWLRDDMQFDDDLYGATGGWDEGGWLSDDSGVGRIGD</sequence>
<dbReference type="EMBL" id="CABVPY010000001">
    <property type="protein sequence ID" value="VWB08093.1"/>
    <property type="molecule type" value="Genomic_DNA"/>
</dbReference>
<dbReference type="Proteomes" id="UP000494170">
    <property type="component" value="Unassembled WGS sequence"/>
</dbReference>
<dbReference type="RefSeq" id="WP_174936378.1">
    <property type="nucleotide sequence ID" value="NZ_CABVPY010000001.1"/>
</dbReference>
<protein>
    <submittedName>
        <fullName evidence="1">Uncharacterized protein</fullName>
    </submittedName>
</protein>